<protein>
    <recommendedName>
        <fullName evidence="2">Ribosome-binding factor A</fullName>
    </recommendedName>
</protein>
<comment type="caution">
    <text evidence="3">The sequence shown here is derived from an EMBL/GenBank/DDBJ whole genome shotgun (WGS) entry which is preliminary data.</text>
</comment>
<dbReference type="NCBIfam" id="TIGR00082">
    <property type="entry name" value="rbfA"/>
    <property type="match status" value="1"/>
</dbReference>
<sequence length="114" mass="13326">MMSHRLAQVNELIRQELNRLFLTEAEFPKNCLVTIAKVQVSKDLRHAKVALSVLPFTAKEKVQKELHRTIGHLQFLLNKKLSFYPLPRLRFVFDQTEQEAADIEELLDRLKENG</sequence>
<reference evidence="3 4" key="1">
    <citation type="journal article" date="2016" name="Nat. Commun.">
        <title>Thousands of microbial genomes shed light on interconnected biogeochemical processes in an aquifer system.</title>
        <authorList>
            <person name="Anantharaman K."/>
            <person name="Brown C.T."/>
            <person name="Hug L.A."/>
            <person name="Sharon I."/>
            <person name="Castelle C.J."/>
            <person name="Probst A.J."/>
            <person name="Thomas B.C."/>
            <person name="Singh A."/>
            <person name="Wilkins M.J."/>
            <person name="Karaoz U."/>
            <person name="Brodie E.L."/>
            <person name="Williams K.H."/>
            <person name="Hubbard S.S."/>
            <person name="Banfield J.F."/>
        </authorList>
    </citation>
    <scope>NUCLEOTIDE SEQUENCE [LARGE SCALE GENOMIC DNA]</scope>
</reference>
<evidence type="ECO:0000313" key="4">
    <source>
        <dbReference type="Proteomes" id="UP000178930"/>
    </source>
</evidence>
<dbReference type="Proteomes" id="UP000178930">
    <property type="component" value="Unassembled WGS sequence"/>
</dbReference>
<dbReference type="EMBL" id="MHIB01000007">
    <property type="protein sequence ID" value="OGY45043.1"/>
    <property type="molecule type" value="Genomic_DNA"/>
</dbReference>
<dbReference type="AlphaFoldDB" id="A0A1G1XY87"/>
<dbReference type="InterPro" id="IPR023799">
    <property type="entry name" value="RbfA_dom_sf"/>
</dbReference>
<dbReference type="SUPFAM" id="SSF89919">
    <property type="entry name" value="Ribosome-binding factor A, RbfA"/>
    <property type="match status" value="1"/>
</dbReference>
<proteinExistence type="inferred from homology"/>
<dbReference type="GO" id="GO:0043024">
    <property type="term" value="F:ribosomal small subunit binding"/>
    <property type="evidence" value="ECO:0007669"/>
    <property type="project" value="TreeGrafter"/>
</dbReference>
<dbReference type="STRING" id="1797532.A2729_01535"/>
<keyword evidence="1 2" id="KW-0690">Ribosome biogenesis</keyword>
<accession>A0A1G1XY87</accession>
<evidence type="ECO:0000313" key="3">
    <source>
        <dbReference type="EMBL" id="OGY45043.1"/>
    </source>
</evidence>
<dbReference type="Pfam" id="PF02033">
    <property type="entry name" value="RBFA"/>
    <property type="match status" value="1"/>
</dbReference>
<gene>
    <name evidence="2" type="primary">rbfA</name>
    <name evidence="3" type="ORF">A2729_01535</name>
</gene>
<dbReference type="PANTHER" id="PTHR33515:SF1">
    <property type="entry name" value="RIBOSOME-BINDING FACTOR A, CHLOROPLASTIC-RELATED"/>
    <property type="match status" value="1"/>
</dbReference>
<organism evidence="3 4">
    <name type="scientific">Candidatus Buchananbacteria bacterium RIFCSPHIGHO2_01_FULL_39_14</name>
    <dbReference type="NCBI Taxonomy" id="1797532"/>
    <lineage>
        <taxon>Bacteria</taxon>
        <taxon>Candidatus Buchananiibacteriota</taxon>
    </lineage>
</organism>
<dbReference type="Gene3D" id="3.30.300.20">
    <property type="match status" value="1"/>
</dbReference>
<dbReference type="InterPro" id="IPR015946">
    <property type="entry name" value="KH_dom-like_a/b"/>
</dbReference>
<evidence type="ECO:0000256" key="1">
    <source>
        <dbReference type="ARBA" id="ARBA00022517"/>
    </source>
</evidence>
<comment type="subunit">
    <text evidence="2">Monomer. Binds 30S ribosomal subunits, but not 50S ribosomal subunits or 70S ribosomes.</text>
</comment>
<keyword evidence="2" id="KW-0963">Cytoplasm</keyword>
<comment type="subcellular location">
    <subcellularLocation>
        <location evidence="2">Cytoplasm</location>
    </subcellularLocation>
</comment>
<dbReference type="GO" id="GO:0005829">
    <property type="term" value="C:cytosol"/>
    <property type="evidence" value="ECO:0007669"/>
    <property type="project" value="TreeGrafter"/>
</dbReference>
<comment type="function">
    <text evidence="2">One of several proteins that assist in the late maturation steps of the functional core of the 30S ribosomal subunit. Associates with free 30S ribosomal subunits (but not with 30S subunits that are part of 70S ribosomes or polysomes). Required for efficient processing of 16S rRNA. May interact with the 5'-terminal helix region of 16S rRNA.</text>
</comment>
<evidence type="ECO:0000256" key="2">
    <source>
        <dbReference type="HAMAP-Rule" id="MF_00003"/>
    </source>
</evidence>
<dbReference type="InterPro" id="IPR000238">
    <property type="entry name" value="RbfA"/>
</dbReference>
<name>A0A1G1XY87_9BACT</name>
<dbReference type="PANTHER" id="PTHR33515">
    <property type="entry name" value="RIBOSOME-BINDING FACTOR A, CHLOROPLASTIC-RELATED"/>
    <property type="match status" value="1"/>
</dbReference>
<dbReference type="HAMAP" id="MF_00003">
    <property type="entry name" value="RbfA"/>
    <property type="match status" value="1"/>
</dbReference>
<comment type="similarity">
    <text evidence="2">Belongs to the RbfA family.</text>
</comment>
<dbReference type="GO" id="GO:0030490">
    <property type="term" value="P:maturation of SSU-rRNA"/>
    <property type="evidence" value="ECO:0007669"/>
    <property type="project" value="UniProtKB-UniRule"/>
</dbReference>